<dbReference type="PANTHER" id="PTHR35176:SF2">
    <property type="entry name" value="F420H(2)-DEPENDENT REDUCTASE RV1155"/>
    <property type="match status" value="1"/>
</dbReference>
<evidence type="ECO:0000259" key="2">
    <source>
        <dbReference type="Pfam" id="PF01243"/>
    </source>
</evidence>
<keyword evidence="1" id="KW-0560">Oxidoreductase</keyword>
<sequence length="137" mass="15191">MRITRAQARDRFARGRVARMASADAGGRPHLVPVVFAVVEDVIVTAVDHKPKSTARLKRLDNIAANPAVSLLVDHYAEDWNLLWWVRVDGSARVGTAAEHPELVDALVAKYEQYRQQRPRAGLIVIEPASWSGWSAS</sequence>
<dbReference type="Gene3D" id="2.30.110.10">
    <property type="entry name" value="Electron Transport, Fmn-binding Protein, Chain A"/>
    <property type="match status" value="1"/>
</dbReference>
<organism evidence="3 4">
    <name type="scientific">Saccharopolyspora montiporae</name>
    <dbReference type="NCBI Taxonomy" id="2781240"/>
    <lineage>
        <taxon>Bacteria</taxon>
        <taxon>Bacillati</taxon>
        <taxon>Actinomycetota</taxon>
        <taxon>Actinomycetes</taxon>
        <taxon>Pseudonocardiales</taxon>
        <taxon>Pseudonocardiaceae</taxon>
        <taxon>Saccharopolyspora</taxon>
    </lineage>
</organism>
<gene>
    <name evidence="3" type="ORF">IQ251_10825</name>
</gene>
<dbReference type="InterPro" id="IPR011576">
    <property type="entry name" value="Pyridox_Oxase_N"/>
</dbReference>
<dbReference type="NCBIfam" id="TIGR03668">
    <property type="entry name" value="Rv0121_F420"/>
    <property type="match status" value="1"/>
</dbReference>
<dbReference type="EMBL" id="JADEYC010000017">
    <property type="protein sequence ID" value="MBE9374936.1"/>
    <property type="molecule type" value="Genomic_DNA"/>
</dbReference>
<evidence type="ECO:0000256" key="1">
    <source>
        <dbReference type="ARBA" id="ARBA00023002"/>
    </source>
</evidence>
<keyword evidence="4" id="KW-1185">Reference proteome</keyword>
<protein>
    <submittedName>
        <fullName evidence="3">TIGR03668 family PPOX class F420-dependent oxidoreductase</fullName>
    </submittedName>
</protein>
<dbReference type="Proteomes" id="UP000598360">
    <property type="component" value="Unassembled WGS sequence"/>
</dbReference>
<dbReference type="Pfam" id="PF01243">
    <property type="entry name" value="PNPOx_N"/>
    <property type="match status" value="1"/>
</dbReference>
<dbReference type="SUPFAM" id="SSF50475">
    <property type="entry name" value="FMN-binding split barrel"/>
    <property type="match status" value="1"/>
</dbReference>
<evidence type="ECO:0000313" key="4">
    <source>
        <dbReference type="Proteomes" id="UP000598360"/>
    </source>
</evidence>
<proteinExistence type="predicted"/>
<accession>A0A929BBE9</accession>
<dbReference type="RefSeq" id="WP_193928390.1">
    <property type="nucleotide sequence ID" value="NZ_JADEYC010000017.1"/>
</dbReference>
<evidence type="ECO:0000313" key="3">
    <source>
        <dbReference type="EMBL" id="MBE9374936.1"/>
    </source>
</evidence>
<dbReference type="InterPro" id="IPR019967">
    <property type="entry name" value="F420-dep_enz_PPOX_Rv0121"/>
</dbReference>
<comment type="caution">
    <text evidence="3">The sequence shown here is derived from an EMBL/GenBank/DDBJ whole genome shotgun (WGS) entry which is preliminary data.</text>
</comment>
<dbReference type="PANTHER" id="PTHR35176">
    <property type="entry name" value="HEME OXYGENASE HI_0854-RELATED"/>
    <property type="match status" value="1"/>
</dbReference>
<dbReference type="GO" id="GO:0070967">
    <property type="term" value="F:coenzyme F420 binding"/>
    <property type="evidence" value="ECO:0007669"/>
    <property type="project" value="TreeGrafter"/>
</dbReference>
<feature type="domain" description="Pyridoxamine 5'-phosphate oxidase N-terminal" evidence="2">
    <location>
        <begin position="6"/>
        <end position="134"/>
    </location>
</feature>
<dbReference type="GO" id="GO:0016627">
    <property type="term" value="F:oxidoreductase activity, acting on the CH-CH group of donors"/>
    <property type="evidence" value="ECO:0007669"/>
    <property type="project" value="TreeGrafter"/>
</dbReference>
<dbReference type="AlphaFoldDB" id="A0A929BBE9"/>
<name>A0A929BBE9_9PSEU</name>
<dbReference type="InterPro" id="IPR012349">
    <property type="entry name" value="Split_barrel_FMN-bd"/>
</dbReference>
<dbReference type="GO" id="GO:0005829">
    <property type="term" value="C:cytosol"/>
    <property type="evidence" value="ECO:0007669"/>
    <property type="project" value="TreeGrafter"/>
</dbReference>
<dbReference type="InterPro" id="IPR052019">
    <property type="entry name" value="F420H2_bilvrd_red/Heme_oxyg"/>
</dbReference>
<reference evidence="3" key="1">
    <citation type="submission" date="2020-10" db="EMBL/GenBank/DDBJ databases">
        <title>Diversity and distribution of actinomycetes associated with coral in the coast of Hainan.</title>
        <authorList>
            <person name="Li F."/>
        </authorList>
    </citation>
    <scope>NUCLEOTIDE SEQUENCE</scope>
    <source>
        <strain evidence="3">HNM0983</strain>
    </source>
</reference>